<dbReference type="GO" id="GO:0003723">
    <property type="term" value="F:RNA binding"/>
    <property type="evidence" value="ECO:0007669"/>
    <property type="project" value="InterPro"/>
</dbReference>
<sequence length="296" mass="32906">MDGILNIYKEAGWTSNDVVQKLRGILKTKKVGHGGTLDPAVTGVLPVAVGKATRLLEYMDAGGKIYEGEVTLGFSTETEDAEGIVVESKIVSKSLTEADVDEAMETFVGWIKQVPPMYSAVKVNGKKLYEYARAGQVIERVPREIEIKSFERLSPLTFDGDIGKFKFRVSCSKGTYIRTLAVDLGAKLTYPSHMSMLQRTMANGLRIETASTLKQIEESRDQGKLNEVFLDLNFAVTDLPHISLNQAQYEDIKNGKKIEFENIIEIGQPLAVYYNEKLVGICHQGEQQLKPKKILI</sequence>
<gene>
    <name evidence="5" type="primary">truB</name>
    <name evidence="7" type="ORF">HNQ37_001703</name>
</gene>
<comment type="caution">
    <text evidence="7">The sequence shown here is derived from an EMBL/GenBank/DDBJ whole genome shotgun (WGS) entry which is preliminary data.</text>
</comment>
<accession>A0A841CCA6</accession>
<keyword evidence="3 5" id="KW-0819">tRNA processing</keyword>
<name>A0A841CCA6_9LACT</name>
<dbReference type="FunFam" id="3.30.2350.10:FF:000011">
    <property type="entry name" value="tRNA pseudouridine synthase B"/>
    <property type="match status" value="1"/>
</dbReference>
<evidence type="ECO:0000256" key="1">
    <source>
        <dbReference type="ARBA" id="ARBA00000385"/>
    </source>
</evidence>
<proteinExistence type="inferred from homology"/>
<evidence type="ECO:0000256" key="5">
    <source>
        <dbReference type="HAMAP-Rule" id="MF_01080"/>
    </source>
</evidence>
<protein>
    <recommendedName>
        <fullName evidence="5">tRNA pseudouridine synthase B</fullName>
        <ecNumber evidence="5">5.4.99.25</ecNumber>
    </recommendedName>
    <alternativeName>
        <fullName evidence="5">tRNA pseudouridine(55) synthase</fullName>
        <shortName evidence="5">Psi55 synthase</shortName>
    </alternativeName>
    <alternativeName>
        <fullName evidence="5">tRNA pseudouridylate synthase</fullName>
    </alternativeName>
    <alternativeName>
        <fullName evidence="5">tRNA-uridine isomerase</fullName>
    </alternativeName>
</protein>
<feature type="active site" description="Nucleophile" evidence="5">
    <location>
        <position position="38"/>
    </location>
</feature>
<keyword evidence="4 5" id="KW-0413">Isomerase</keyword>
<organism evidence="7 8">
    <name type="scientific">Lactovum miscens</name>
    <dbReference type="NCBI Taxonomy" id="190387"/>
    <lineage>
        <taxon>Bacteria</taxon>
        <taxon>Bacillati</taxon>
        <taxon>Bacillota</taxon>
        <taxon>Bacilli</taxon>
        <taxon>Lactobacillales</taxon>
        <taxon>Streptococcaceae</taxon>
        <taxon>Lactovum</taxon>
    </lineage>
</organism>
<keyword evidence="8" id="KW-1185">Reference proteome</keyword>
<dbReference type="SUPFAM" id="SSF55120">
    <property type="entry name" value="Pseudouridine synthase"/>
    <property type="match status" value="1"/>
</dbReference>
<dbReference type="HAMAP" id="MF_01080">
    <property type="entry name" value="TruB_bact"/>
    <property type="match status" value="1"/>
</dbReference>
<dbReference type="PANTHER" id="PTHR13767:SF2">
    <property type="entry name" value="PSEUDOURIDYLATE SYNTHASE TRUB1"/>
    <property type="match status" value="1"/>
</dbReference>
<evidence type="ECO:0000256" key="4">
    <source>
        <dbReference type="ARBA" id="ARBA00023235"/>
    </source>
</evidence>
<dbReference type="NCBIfam" id="TIGR00431">
    <property type="entry name" value="TruB"/>
    <property type="match status" value="1"/>
</dbReference>
<dbReference type="InterPro" id="IPR002501">
    <property type="entry name" value="PsdUridine_synth_N"/>
</dbReference>
<comment type="similarity">
    <text evidence="2 5">Belongs to the pseudouridine synthase TruB family. Type 1 subfamily.</text>
</comment>
<comment type="function">
    <text evidence="5">Responsible for synthesis of pseudouridine from uracil-55 in the psi GC loop of transfer RNAs.</text>
</comment>
<dbReference type="PANTHER" id="PTHR13767">
    <property type="entry name" value="TRNA-PSEUDOURIDINE SYNTHASE"/>
    <property type="match status" value="1"/>
</dbReference>
<evidence type="ECO:0000259" key="6">
    <source>
        <dbReference type="Pfam" id="PF01509"/>
    </source>
</evidence>
<dbReference type="Pfam" id="PF01509">
    <property type="entry name" value="TruB_N"/>
    <property type="match status" value="1"/>
</dbReference>
<evidence type="ECO:0000313" key="8">
    <source>
        <dbReference type="Proteomes" id="UP000562464"/>
    </source>
</evidence>
<reference evidence="7 8" key="1">
    <citation type="submission" date="2020-08" db="EMBL/GenBank/DDBJ databases">
        <title>Genomic Encyclopedia of Type Strains, Phase IV (KMG-IV): sequencing the most valuable type-strain genomes for metagenomic binning, comparative biology and taxonomic classification.</title>
        <authorList>
            <person name="Goeker M."/>
        </authorList>
    </citation>
    <scope>NUCLEOTIDE SEQUENCE [LARGE SCALE GENOMIC DNA]</scope>
    <source>
        <strain evidence="7 8">DSM 14925</strain>
    </source>
</reference>
<dbReference type="EMBL" id="JACHHV010000053">
    <property type="protein sequence ID" value="MBB5888780.1"/>
    <property type="molecule type" value="Genomic_DNA"/>
</dbReference>
<dbReference type="InterPro" id="IPR020103">
    <property type="entry name" value="PsdUridine_synth_cat_dom_sf"/>
</dbReference>
<comment type="catalytic activity">
    <reaction evidence="1 5">
        <text>uridine(55) in tRNA = pseudouridine(55) in tRNA</text>
        <dbReference type="Rhea" id="RHEA:42532"/>
        <dbReference type="Rhea" id="RHEA-COMP:10101"/>
        <dbReference type="Rhea" id="RHEA-COMP:10102"/>
        <dbReference type="ChEBI" id="CHEBI:65314"/>
        <dbReference type="ChEBI" id="CHEBI:65315"/>
        <dbReference type="EC" id="5.4.99.25"/>
    </reaction>
</comment>
<dbReference type="GO" id="GO:0031119">
    <property type="term" value="P:tRNA pseudouridine synthesis"/>
    <property type="evidence" value="ECO:0007669"/>
    <property type="project" value="UniProtKB-UniRule"/>
</dbReference>
<dbReference type="Proteomes" id="UP000562464">
    <property type="component" value="Unassembled WGS sequence"/>
</dbReference>
<evidence type="ECO:0000313" key="7">
    <source>
        <dbReference type="EMBL" id="MBB5888780.1"/>
    </source>
</evidence>
<dbReference type="Gene3D" id="3.30.2350.10">
    <property type="entry name" value="Pseudouridine synthase"/>
    <property type="match status" value="1"/>
</dbReference>
<evidence type="ECO:0000256" key="2">
    <source>
        <dbReference type="ARBA" id="ARBA00005642"/>
    </source>
</evidence>
<dbReference type="CDD" id="cd02573">
    <property type="entry name" value="PseudoU_synth_EcTruB"/>
    <property type="match status" value="1"/>
</dbReference>
<dbReference type="GO" id="GO:1990481">
    <property type="term" value="P:mRNA pseudouridine synthesis"/>
    <property type="evidence" value="ECO:0007669"/>
    <property type="project" value="TreeGrafter"/>
</dbReference>
<dbReference type="GO" id="GO:0160148">
    <property type="term" value="F:tRNA pseudouridine(55) synthase activity"/>
    <property type="evidence" value="ECO:0007669"/>
    <property type="project" value="UniProtKB-EC"/>
</dbReference>
<evidence type="ECO:0000256" key="3">
    <source>
        <dbReference type="ARBA" id="ARBA00022694"/>
    </source>
</evidence>
<dbReference type="RefSeq" id="WP_183541237.1">
    <property type="nucleotide sequence ID" value="NZ_DASWOY010000037.1"/>
</dbReference>
<dbReference type="EC" id="5.4.99.25" evidence="5"/>
<feature type="domain" description="Pseudouridine synthase II N-terminal" evidence="6">
    <location>
        <begin position="23"/>
        <end position="177"/>
    </location>
</feature>
<dbReference type="AlphaFoldDB" id="A0A841CCA6"/>
<dbReference type="InterPro" id="IPR014780">
    <property type="entry name" value="tRNA_psdUridine_synth_TruB"/>
</dbReference>